<dbReference type="Pfam" id="PF06224">
    <property type="entry name" value="AlkZ-like"/>
    <property type="match status" value="1"/>
</dbReference>
<protein>
    <submittedName>
        <fullName evidence="1">Winged helix DNA-binding domain-containing protein</fullName>
    </submittedName>
</protein>
<reference evidence="2" key="1">
    <citation type="submission" date="2018-04" db="EMBL/GenBank/DDBJ databases">
        <authorList>
            <person name="Liu S."/>
            <person name="Wang Z."/>
            <person name="Li J."/>
        </authorList>
    </citation>
    <scope>NUCLEOTIDE SEQUENCE [LARGE SCALE GENOMIC DNA]</scope>
    <source>
        <strain evidence="2">622</strain>
    </source>
</reference>
<dbReference type="KEGG" id="myl:C3E77_08365"/>
<keyword evidence="1" id="KW-0238">DNA-binding</keyword>
<dbReference type="Proteomes" id="UP000244962">
    <property type="component" value="Unassembled WGS sequence"/>
</dbReference>
<dbReference type="RefSeq" id="WP_108391218.1">
    <property type="nucleotide sequence ID" value="NZ_CP026949.1"/>
</dbReference>
<proteinExistence type="predicted"/>
<comment type="caution">
    <text evidence="1">The sequence shown here is derived from an EMBL/GenBank/DDBJ whole genome shotgun (WGS) entry which is preliminary data.</text>
</comment>
<sequence>MGRSWKQSDIARLRLHAQEILTAAERDPAAAVDAMTAMQGQDLPGTLWAIGLRTGARTEADVRDAFDTGAIVRSWPMRGTLHALTPGTLRMILPLSRDRLVTSLRARHRELGITASDIADAARAAEAGLSTGSGRLSRTELFAVFEAAGQPTAGQRGSHVAFMLAQSGLLCLGPFIGKEQAFVLLDDWAPMTTTVPDRDEALATVALRYFRSHGPATVADFAWWARLTLTDARSSAAAISDQLSVIDVDGTDYFVAPEVIENTPLAKPSVRVLPGFDELLLGYTDRSAVLDPRHSALIVPGNNGVFKATVVVNGHVVGTWLRRDRAKAVDVTAQLFQQLSPTQERDLVAAFEQYGTFRGKPVELKVVSLETSGAH</sequence>
<dbReference type="OrthoDB" id="9148135at2"/>
<dbReference type="GO" id="GO:0003677">
    <property type="term" value="F:DNA binding"/>
    <property type="evidence" value="ECO:0007669"/>
    <property type="project" value="UniProtKB-KW"/>
</dbReference>
<organism evidence="1 2">
    <name type="scientific">Mycetocola zhujimingii</name>
    <dbReference type="NCBI Taxonomy" id="2079792"/>
    <lineage>
        <taxon>Bacteria</taxon>
        <taxon>Bacillati</taxon>
        <taxon>Actinomycetota</taxon>
        <taxon>Actinomycetes</taxon>
        <taxon>Micrococcales</taxon>
        <taxon>Microbacteriaceae</taxon>
        <taxon>Mycetocola</taxon>
    </lineage>
</organism>
<dbReference type="PANTHER" id="PTHR38479:SF2">
    <property type="entry name" value="WINGED HELIX DNA-BINDING DOMAIN-CONTAINING PROTEIN"/>
    <property type="match status" value="1"/>
</dbReference>
<name>A0A2U1TGZ7_9MICO</name>
<dbReference type="InterPro" id="IPR009351">
    <property type="entry name" value="AlkZ-like"/>
</dbReference>
<gene>
    <name evidence="1" type="ORF">DF223_02125</name>
</gene>
<evidence type="ECO:0000313" key="2">
    <source>
        <dbReference type="Proteomes" id="UP000244962"/>
    </source>
</evidence>
<keyword evidence="2" id="KW-1185">Reference proteome</keyword>
<dbReference type="EMBL" id="QEFB01000001">
    <property type="protein sequence ID" value="PWC08171.1"/>
    <property type="molecule type" value="Genomic_DNA"/>
</dbReference>
<evidence type="ECO:0000313" key="1">
    <source>
        <dbReference type="EMBL" id="PWC08171.1"/>
    </source>
</evidence>
<dbReference type="AlphaFoldDB" id="A0A2U1TGZ7"/>
<accession>A0A2U1TGZ7</accession>
<dbReference type="PANTHER" id="PTHR38479">
    <property type="entry name" value="LMO0824 PROTEIN"/>
    <property type="match status" value="1"/>
</dbReference>